<dbReference type="InterPro" id="IPR031649">
    <property type="entry name" value="GPHH_dom"/>
</dbReference>
<feature type="transmembrane region" description="Helical" evidence="14">
    <location>
        <begin position="1316"/>
        <end position="1343"/>
    </location>
</feature>
<evidence type="ECO:0000256" key="10">
    <source>
        <dbReference type="ARBA" id="ARBA00023303"/>
    </source>
</evidence>
<feature type="transmembrane region" description="Helical" evidence="14">
    <location>
        <begin position="1382"/>
        <end position="1402"/>
    </location>
</feature>
<feature type="binding site" evidence="11">
    <location>
        <position position="299"/>
    </location>
    <ligand>
        <name>Ca(2+)</name>
        <dbReference type="ChEBI" id="CHEBI:29108"/>
    </ligand>
</feature>
<feature type="transmembrane region" description="Helical" evidence="14">
    <location>
        <begin position="1285"/>
        <end position="1304"/>
    </location>
</feature>
<evidence type="ECO:0000256" key="5">
    <source>
        <dbReference type="ARBA" id="ARBA00022882"/>
    </source>
</evidence>
<feature type="transmembrane region" description="Helical" evidence="14">
    <location>
        <begin position="286"/>
        <end position="307"/>
    </location>
</feature>
<evidence type="ECO:0000313" key="18">
    <source>
        <dbReference type="Proteomes" id="UP000650467"/>
    </source>
</evidence>
<gene>
    <name evidence="17" type="ORF">HXX76_005486</name>
</gene>
<name>A0A835TCJ1_CHLIN</name>
<feature type="binding site" evidence="11">
    <location>
        <position position="1141"/>
    </location>
    <ligand>
        <name>Ca(2+)</name>
        <dbReference type="ChEBI" id="CHEBI:29108"/>
    </ligand>
</feature>
<evidence type="ECO:0000256" key="1">
    <source>
        <dbReference type="ARBA" id="ARBA00004141"/>
    </source>
</evidence>
<organism evidence="17 18">
    <name type="scientific">Chlamydomonas incerta</name>
    <dbReference type="NCBI Taxonomy" id="51695"/>
    <lineage>
        <taxon>Eukaryota</taxon>
        <taxon>Viridiplantae</taxon>
        <taxon>Chlorophyta</taxon>
        <taxon>core chlorophytes</taxon>
        <taxon>Chlorophyceae</taxon>
        <taxon>CS clade</taxon>
        <taxon>Chlamydomonadales</taxon>
        <taxon>Chlamydomonadaceae</taxon>
        <taxon>Chlamydomonas</taxon>
    </lineage>
</organism>
<dbReference type="Gene3D" id="1.10.287.70">
    <property type="match status" value="4"/>
</dbReference>
<evidence type="ECO:0000313" key="17">
    <source>
        <dbReference type="EMBL" id="KAG2437869.1"/>
    </source>
</evidence>
<feature type="transmembrane region" description="Helical" evidence="14">
    <location>
        <begin position="35"/>
        <end position="54"/>
    </location>
</feature>
<feature type="transmembrane region" description="Helical" evidence="14">
    <location>
        <begin position="1493"/>
        <end position="1520"/>
    </location>
</feature>
<feature type="region of interest" description="Disordered" evidence="13">
    <location>
        <begin position="1775"/>
        <end position="1875"/>
    </location>
</feature>
<feature type="compositionally biased region" description="Low complexity" evidence="13">
    <location>
        <begin position="2055"/>
        <end position="2079"/>
    </location>
</feature>
<accession>A0A835TCJ1</accession>
<dbReference type="GO" id="GO:0005891">
    <property type="term" value="C:voltage-gated calcium channel complex"/>
    <property type="evidence" value="ECO:0007669"/>
    <property type="project" value="InterPro"/>
</dbReference>
<proteinExistence type="inferred from homology"/>
<feature type="compositionally biased region" description="Basic and acidic residues" evidence="13">
    <location>
        <begin position="1825"/>
        <end position="1857"/>
    </location>
</feature>
<feature type="transmembrane region" description="Helical" evidence="14">
    <location>
        <begin position="439"/>
        <end position="462"/>
    </location>
</feature>
<feature type="transmembrane region" description="Helical" evidence="14">
    <location>
        <begin position="468"/>
        <end position="490"/>
    </location>
</feature>
<feature type="transmembrane region" description="Helical" evidence="14">
    <location>
        <begin position="1029"/>
        <end position="1051"/>
    </location>
</feature>
<feature type="transmembrane region" description="Helical" evidence="14">
    <location>
        <begin position="1254"/>
        <end position="1273"/>
    </location>
</feature>
<keyword evidence="11 12" id="KW-0106">Calcium</keyword>
<feature type="transmembrane region" description="Helical" evidence="14">
    <location>
        <begin position="966"/>
        <end position="985"/>
    </location>
</feature>
<feature type="region of interest" description="Disordered" evidence="13">
    <location>
        <begin position="1693"/>
        <end position="1741"/>
    </location>
</feature>
<keyword evidence="12" id="KW-0109">Calcium transport</keyword>
<feature type="transmembrane region" description="Helical" evidence="14">
    <location>
        <begin position="1170"/>
        <end position="1192"/>
    </location>
</feature>
<dbReference type="Gene3D" id="1.20.120.350">
    <property type="entry name" value="Voltage-gated potassium channels. Chain C"/>
    <property type="match status" value="4"/>
</dbReference>
<dbReference type="Pfam" id="PF16905">
    <property type="entry name" value="GPHH"/>
    <property type="match status" value="1"/>
</dbReference>
<feature type="compositionally biased region" description="Polar residues" evidence="13">
    <location>
        <begin position="1973"/>
        <end position="1991"/>
    </location>
</feature>
<evidence type="ECO:0000256" key="9">
    <source>
        <dbReference type="ARBA" id="ARBA00023180"/>
    </source>
</evidence>
<dbReference type="InterPro" id="IPR005821">
    <property type="entry name" value="Ion_trans_dom"/>
</dbReference>
<dbReference type="InterPro" id="IPR002077">
    <property type="entry name" value="VDCCAlpha1"/>
</dbReference>
<reference evidence="17" key="1">
    <citation type="journal article" date="2020" name="bioRxiv">
        <title>Comparative genomics of Chlamydomonas.</title>
        <authorList>
            <person name="Craig R.J."/>
            <person name="Hasan A.R."/>
            <person name="Ness R.W."/>
            <person name="Keightley P.D."/>
        </authorList>
    </citation>
    <scope>NUCLEOTIDE SEQUENCE</scope>
    <source>
        <strain evidence="17">SAG 7.73</strain>
    </source>
</reference>
<keyword evidence="8 14" id="KW-0472">Membrane</keyword>
<feature type="transmembrane region" description="Helical" evidence="14">
    <location>
        <begin position="893"/>
        <end position="912"/>
    </location>
</feature>
<evidence type="ECO:0000256" key="3">
    <source>
        <dbReference type="ARBA" id="ARBA00022692"/>
    </source>
</evidence>
<feature type="region of interest" description="Disordered" evidence="13">
    <location>
        <begin position="1939"/>
        <end position="2118"/>
    </location>
</feature>
<feature type="transmembrane region" description="Helical" evidence="14">
    <location>
        <begin position="106"/>
        <end position="130"/>
    </location>
</feature>
<dbReference type="PRINTS" id="PR00167">
    <property type="entry name" value="CACHANNEL"/>
</dbReference>
<keyword evidence="12" id="KW-0107">Calcium channel</keyword>
<feature type="region of interest" description="Disordered" evidence="13">
    <location>
        <begin position="359"/>
        <end position="405"/>
    </location>
</feature>
<keyword evidence="5 12" id="KW-0851">Voltage-gated channel</keyword>
<dbReference type="PANTHER" id="PTHR10037:SF62">
    <property type="entry name" value="SODIUM CHANNEL PROTEIN 60E"/>
    <property type="match status" value="1"/>
</dbReference>
<protein>
    <submittedName>
        <fullName evidence="17">Uncharacterized protein</fullName>
    </submittedName>
</protein>
<feature type="transmembrane region" description="Helical" evidence="14">
    <location>
        <begin position="563"/>
        <end position="588"/>
    </location>
</feature>
<evidence type="ECO:0000256" key="4">
    <source>
        <dbReference type="ARBA" id="ARBA00022737"/>
    </source>
</evidence>
<feature type="domain" description="Ion transport" evidence="15">
    <location>
        <begin position="891"/>
        <end position="1201"/>
    </location>
</feature>
<dbReference type="GO" id="GO:0001518">
    <property type="term" value="C:voltage-gated sodium channel complex"/>
    <property type="evidence" value="ECO:0007669"/>
    <property type="project" value="TreeGrafter"/>
</dbReference>
<dbReference type="Pfam" id="PF00520">
    <property type="entry name" value="Ion_trans"/>
    <property type="match status" value="4"/>
</dbReference>
<evidence type="ECO:0000256" key="14">
    <source>
        <dbReference type="SAM" id="Phobius"/>
    </source>
</evidence>
<dbReference type="GO" id="GO:0005248">
    <property type="term" value="F:voltage-gated sodium channel activity"/>
    <property type="evidence" value="ECO:0007669"/>
    <property type="project" value="TreeGrafter"/>
</dbReference>
<feature type="compositionally biased region" description="Low complexity" evidence="13">
    <location>
        <begin position="1730"/>
        <end position="1741"/>
    </location>
</feature>
<dbReference type="Gene3D" id="1.10.238.10">
    <property type="entry name" value="EF-hand"/>
    <property type="match status" value="1"/>
</dbReference>
<feature type="compositionally biased region" description="Basic and acidic residues" evidence="13">
    <location>
        <begin position="381"/>
        <end position="397"/>
    </location>
</feature>
<feature type="transmembrane region" description="Helical" evidence="14">
    <location>
        <begin position="725"/>
        <end position="747"/>
    </location>
</feature>
<feature type="transmembrane region" description="Helical" evidence="14">
    <location>
        <begin position="319"/>
        <end position="341"/>
    </location>
</feature>
<feature type="compositionally biased region" description="Gly residues" evidence="13">
    <location>
        <begin position="2096"/>
        <end position="2109"/>
    </location>
</feature>
<keyword evidence="3 14" id="KW-0812">Transmembrane</keyword>
<dbReference type="InterPro" id="IPR043203">
    <property type="entry name" value="VGCC_Ca_Na"/>
</dbReference>
<feature type="transmembrane region" description="Helical" evidence="14">
    <location>
        <begin position="74"/>
        <end position="94"/>
    </location>
</feature>
<comment type="subcellular location">
    <subcellularLocation>
        <location evidence="1 12">Membrane</location>
        <topology evidence="1 12">Multi-pass membrane protein</topology>
    </subcellularLocation>
</comment>
<evidence type="ECO:0000259" key="16">
    <source>
        <dbReference type="Pfam" id="PF16905"/>
    </source>
</evidence>
<evidence type="ECO:0000256" key="8">
    <source>
        <dbReference type="ARBA" id="ARBA00023136"/>
    </source>
</evidence>
<dbReference type="EMBL" id="JAEHOC010000010">
    <property type="protein sequence ID" value="KAG2437869.1"/>
    <property type="molecule type" value="Genomic_DNA"/>
</dbReference>
<feature type="domain" description="Voltage-dependent L-type calcium channel IQ-associated" evidence="16">
    <location>
        <begin position="1541"/>
        <end position="1590"/>
    </location>
</feature>
<dbReference type="GO" id="GO:0005245">
    <property type="term" value="F:voltage-gated calcium channel activity"/>
    <property type="evidence" value="ECO:0007669"/>
    <property type="project" value="InterPro"/>
</dbReference>
<keyword evidence="7" id="KW-0406">Ion transport</keyword>
<dbReference type="Proteomes" id="UP000650467">
    <property type="component" value="Unassembled WGS sequence"/>
</dbReference>
<feature type="domain" description="Ion transport" evidence="15">
    <location>
        <begin position="33"/>
        <end position="345"/>
    </location>
</feature>
<feature type="transmembrane region" description="Helical" evidence="14">
    <location>
        <begin position="932"/>
        <end position="954"/>
    </location>
</feature>
<feature type="domain" description="Ion transport" evidence="15">
    <location>
        <begin position="438"/>
        <end position="751"/>
    </location>
</feature>
<keyword evidence="11" id="KW-0479">Metal-binding</keyword>
<dbReference type="PANTHER" id="PTHR10037">
    <property type="entry name" value="VOLTAGE-GATED CATION CHANNEL CALCIUM AND SODIUM"/>
    <property type="match status" value="1"/>
</dbReference>
<dbReference type="GO" id="GO:0046872">
    <property type="term" value="F:metal ion binding"/>
    <property type="evidence" value="ECO:0007669"/>
    <property type="project" value="UniProtKB-KW"/>
</dbReference>
<keyword evidence="10" id="KW-0407">Ion channel</keyword>
<feature type="transmembrane region" description="Helical" evidence="14">
    <location>
        <begin position="150"/>
        <end position="181"/>
    </location>
</feature>
<keyword evidence="6 14" id="KW-1133">Transmembrane helix</keyword>
<dbReference type="InterPro" id="IPR027359">
    <property type="entry name" value="Volt_channel_dom_sf"/>
</dbReference>
<evidence type="ECO:0000256" key="12">
    <source>
        <dbReference type="RuleBase" id="RU003808"/>
    </source>
</evidence>
<keyword evidence="2" id="KW-0813">Transport</keyword>
<keyword evidence="9" id="KW-0325">Glycoprotein</keyword>
<keyword evidence="18" id="KW-1185">Reference proteome</keyword>
<sequence length="2169" mass="236190">MSPENEEDYAPRSLFFLTLENPVRKAAIRITGHRYYEWFTLVLIVCSCTTLAMDSTRQDFSTTSLGSVLQDLEYAWAGLMCAEILMRIVARGLILPRTAFLRSGWGLLDVLVVALGFLNLMPGANNYSAVRAFRVLRPLRAVSRLPKLKVLVVTLLTALPMLLHVVILCTIVYFGFGIVGVEVFMGTYRFRCGVPDMSGAYTGVVDGQAALLNVTYFVSDEESSYACRGPKLKDPGWLVLPGATPNTSLTVASVFDTAQGRQCAAGLYCVPWGNPSFGFINFDHILYAWLTIFQIISMEGWTDIMYMGQDAVDYWVWPYFVSMIVLGSLFMMNLALVVLYVQFTKSEAAVRNQIEANKLGPDASAHDGSTSSGEDEEDELERMHRQEEEDALKKKQEEEDGSQQGSAVLKQMYEGAAEQASETMHRLQRLAHDMARSQWLHNLTVACIIINTLTMCINWYGIPTDLEYALSLVNAGLTVYFAVEIIIKIVGIGWRRFFRDGMNTFELFVVIASIIEVIADLVPSLSGVGPLSVLRTLRLLRLMRLITRFPELRRVIHTLFKSVLSVAWMSLLTLLFLVVSALLGMQIFGYKFMFCDYAPGAAPLCPLGQRVWGQCPDHFLCYLPCQPAEAGTWLQVNGSRFFDNAYCQRFCSDGSYTGDGRPLNASVPAGVTCEYVAAVGQSDISPSTFDNFGVSLLTVFQLITGENWNNVMYDGMRTVGEAASLYFIFVIVVGNYVVLNLFIAILLENFAANMGDGVDEVDSDDEDWGAVERTSSFVKEEARADRLWYTTMFGNHRVAPEPAVASDRSMHGGKNYHAREYQRQVETAKKAGEGEAAADPSAEAYFQKQLARTDTELEQRLNQEEFMKGKSLFMFGPESKFRWKCLRMVTWKWFDAMILTLIGISSICLAIDSPALEDEHPEITNVLRYMDLVFSTVFIVEAVLKIISLGFVFNGKTSYLRDWWNVLDFLIVLSSVAMIVIQATSTNGQNLQMLRALRTLRVLRPLRVASTSEQLRVVIMALFSSLKSLLYVGVVCALFYLLFGILGVNLLKGELRYCTDANDDNAPLLDAYNMLSVGYYINKTWCDAGLHEVNTSWYHSRLNATYPAPALLSTEWLNPVFPNFDHLGYSVLTLFGVATTELWVNTMNSAMAAVDPEQQPRVDYNPAMSLYFVAFLVVGSFLVLNLLVAITIEKFSELQSRHLGYNLFLTPQQQQWVDVQRVLGDTRPERVLSLLPDLPKWRQRVFELVASRPFMIVMHVAVLLNIVFMTLTHAGMGKDWEEMKFWADVTFTILFATEATLQIIGLGFRQYFTDSWFQLLFMIVIMSICFITLDAVGIGSYALASLLRVLRVTRFLRIITAIEGLNQLVRTLWLALPAIGNVGSVMLLFFFIWAVLGMNLFATVKFGQYLNRHNNFENWPNSMMALFRQVTGESWDGVMSDCMITKDCMLLTANVTLASTNETLLAGSWFDMDASILHQIPSESIDNLCTPNVFVTVLFFVSFELLCAYIILNIVVAIILEGMINDEADEMLPVPPSMTQQYVEVWSELDPLATGYIKAQDLPVLIMELEPPLGNRGSASMRAGAQDIIVSTDIPNRKNKFHFMEVLHALAGRIAGAELPDMTEDKTYARLARHLPKDPPHPIYNAAHFHAAMYVAASIKGFLYRYEQREHLAEFYAQLSEMEAAEVFHRRFTDSTGTGTGTGSGDGPASYPAALPPHKSLSGELHMPRASNPGAAGPAANGTAVTAADLLGGVGGSDIMDGRTSGPKTFIQATMARLGVGPKKNRVKPTPSNDGAPPKKLSSSGVAAPAAAPPLHQGSSALSDKQPRPESGSKHKAQREFRDRERERERERSRGGGERSGGNSRRAIGTHGGLLMGSDHEAQLAVSGASVGASLSLASVAHLEAALQRAGSNHQEALAKVLRRGEGAARPQSALGRALANGAGGGGGANGRAASHLAPAPVSAEASNGGRAWQTTSVHSLHPDQSSSANGMRSGGGDGGADSEPTTPRYPQPVAEGSPPAVPGATAGLMPPASVSRSGSIADGGSDPLEGMMRADSASYSGAAGPASAPAPVLTPRALLGGGGGGSRPGSAARAGSGGSPLAGAGGLGSRPVSGLTPPPAAVFSPAAASAAAPVVPGAGVKASAQLPEVISVRASSDYGGAASGQPPQ</sequence>
<dbReference type="SUPFAM" id="SSF81324">
    <property type="entry name" value="Voltage-gated potassium channels"/>
    <property type="match status" value="4"/>
</dbReference>
<dbReference type="FunFam" id="1.20.120.350:FF:000009">
    <property type="entry name" value="Voltage-dependent T-type calcium channel subunit alpha"/>
    <property type="match status" value="1"/>
</dbReference>
<dbReference type="OrthoDB" id="416585at2759"/>
<evidence type="ECO:0000256" key="6">
    <source>
        <dbReference type="ARBA" id="ARBA00022989"/>
    </source>
</evidence>
<evidence type="ECO:0000259" key="15">
    <source>
        <dbReference type="Pfam" id="PF00520"/>
    </source>
</evidence>
<feature type="domain" description="Ion transport" evidence="15">
    <location>
        <begin position="1252"/>
        <end position="1522"/>
    </location>
</feature>
<comment type="similarity">
    <text evidence="12">Belongs to the calcium channel alpha-1 subunit (TC 1.A.1.11) family.</text>
</comment>
<evidence type="ECO:0000256" key="2">
    <source>
        <dbReference type="ARBA" id="ARBA00022448"/>
    </source>
</evidence>
<evidence type="ECO:0000256" key="13">
    <source>
        <dbReference type="SAM" id="MobiDB-lite"/>
    </source>
</evidence>
<keyword evidence="4" id="KW-0677">Repeat</keyword>
<evidence type="ECO:0000256" key="11">
    <source>
        <dbReference type="PIRSR" id="PIRSR602077-1"/>
    </source>
</evidence>
<evidence type="ECO:0000256" key="7">
    <source>
        <dbReference type="ARBA" id="ARBA00023065"/>
    </source>
</evidence>
<comment type="caution">
    <text evidence="17">The sequence shown here is derived from an EMBL/GenBank/DDBJ whole genome shotgun (WGS) entry which is preliminary data.</text>
</comment>